<evidence type="ECO:0000313" key="2">
    <source>
        <dbReference type="Proteomes" id="UP001357223"/>
    </source>
</evidence>
<organism evidence="1 2">
    <name type="scientific">Niallia oryzisoli</name>
    <dbReference type="NCBI Taxonomy" id="1737571"/>
    <lineage>
        <taxon>Bacteria</taxon>
        <taxon>Bacillati</taxon>
        <taxon>Bacillota</taxon>
        <taxon>Bacilli</taxon>
        <taxon>Bacillales</taxon>
        <taxon>Bacillaceae</taxon>
        <taxon>Niallia</taxon>
    </lineage>
</organism>
<accession>A0ABZ2CKU4</accession>
<dbReference type="EMBL" id="CP137640">
    <property type="protein sequence ID" value="WVX84012.1"/>
    <property type="molecule type" value="Genomic_DNA"/>
</dbReference>
<dbReference type="Proteomes" id="UP001357223">
    <property type="component" value="Chromosome"/>
</dbReference>
<reference evidence="1 2" key="1">
    <citation type="submission" date="2023-10" db="EMBL/GenBank/DDBJ databases">
        <title>Niallia locisalis sp.nov. isolated from a salt pond sample.</title>
        <authorList>
            <person name="Li X.-J."/>
            <person name="Dong L."/>
        </authorList>
    </citation>
    <scope>NUCLEOTIDE SEQUENCE [LARGE SCALE GENOMIC DNA]</scope>
    <source>
        <strain evidence="1 2">DSM 29761</strain>
    </source>
</reference>
<dbReference type="RefSeq" id="WP_338452884.1">
    <property type="nucleotide sequence ID" value="NZ_CP137640.1"/>
</dbReference>
<proteinExistence type="predicted"/>
<protein>
    <submittedName>
        <fullName evidence="1">Uncharacterized protein</fullName>
    </submittedName>
</protein>
<keyword evidence="2" id="KW-1185">Reference proteome</keyword>
<evidence type="ECO:0000313" key="1">
    <source>
        <dbReference type="EMBL" id="WVX84012.1"/>
    </source>
</evidence>
<name>A0ABZ2CKU4_9BACI</name>
<sequence length="49" mass="6024">MKNDQFNKSKRNDSKELKWYERLFEKNMMMNWGILSLSESVQPKKTRNN</sequence>
<gene>
    <name evidence="1" type="ORF">R4Z09_14070</name>
</gene>